<keyword evidence="8 12" id="KW-0418">Kinase</keyword>
<evidence type="ECO:0000256" key="6">
    <source>
        <dbReference type="ARBA" id="ARBA00022707"/>
    </source>
</evidence>
<keyword evidence="11 12" id="KW-0449">Lipoprotein</keyword>
<evidence type="ECO:0000313" key="14">
    <source>
        <dbReference type="Proteomes" id="UP000694864"/>
    </source>
</evidence>
<dbReference type="Gene3D" id="1.10.510.10">
    <property type="entry name" value="Transferase(Phosphotransferase) domain 1"/>
    <property type="match status" value="1"/>
</dbReference>
<evidence type="ECO:0000256" key="9">
    <source>
        <dbReference type="ARBA" id="ARBA00022840"/>
    </source>
</evidence>
<keyword evidence="9 12" id="KW-0067">ATP-binding</keyword>
<dbReference type="InterPro" id="IPR045845">
    <property type="entry name" value="BSK"/>
</dbReference>
<evidence type="ECO:0000313" key="15">
    <source>
        <dbReference type="RefSeq" id="XP_010490610.1"/>
    </source>
</evidence>
<proteinExistence type="inferred from homology"/>
<dbReference type="GO" id="GO:0016301">
    <property type="term" value="F:kinase activity"/>
    <property type="evidence" value="ECO:0007669"/>
    <property type="project" value="UniProtKB-KW"/>
</dbReference>
<feature type="domain" description="Protein kinase" evidence="13">
    <location>
        <begin position="49"/>
        <end position="316"/>
    </location>
</feature>
<dbReference type="SUPFAM" id="SSF48452">
    <property type="entry name" value="TPR-like"/>
    <property type="match status" value="1"/>
</dbReference>
<comment type="subunit">
    <text evidence="12">Interacts with BRI1.</text>
</comment>
<dbReference type="PROSITE" id="PS50011">
    <property type="entry name" value="PROTEIN_KINASE_DOM"/>
    <property type="match status" value="1"/>
</dbReference>
<keyword evidence="12" id="KW-1070">Brassinosteroid signaling pathway</keyword>
<dbReference type="Pfam" id="PF25575">
    <property type="entry name" value="TPR_BSK1_C"/>
    <property type="match status" value="1"/>
</dbReference>
<gene>
    <name evidence="15" type="primary">LOC104768362</name>
</gene>
<dbReference type="InterPro" id="IPR000719">
    <property type="entry name" value="Prot_kinase_dom"/>
</dbReference>
<reference evidence="14" key="1">
    <citation type="journal article" date="2014" name="Nat. Commun.">
        <title>The emerging biofuel crop Camelina sativa retains a highly undifferentiated hexaploid genome structure.</title>
        <authorList>
            <person name="Kagale S."/>
            <person name="Koh C."/>
            <person name="Nixon J."/>
            <person name="Bollina V."/>
            <person name="Clarke W.E."/>
            <person name="Tuteja R."/>
            <person name="Spillane C."/>
            <person name="Robinson S.J."/>
            <person name="Links M.G."/>
            <person name="Clarke C."/>
            <person name="Higgins E.E."/>
            <person name="Huebert T."/>
            <person name="Sharpe A.G."/>
            <person name="Parkin I.A."/>
        </authorList>
    </citation>
    <scope>NUCLEOTIDE SEQUENCE [LARGE SCALE GENOMIC DNA]</scope>
    <source>
        <strain evidence="14">cv. DH55</strain>
    </source>
</reference>
<keyword evidence="4 12" id="KW-0723">Serine/threonine-protein kinase</keyword>
<keyword evidence="3 12" id="KW-1003">Cell membrane</keyword>
<dbReference type="EC" id="2.7.11.1" evidence="12"/>
<comment type="similarity">
    <text evidence="2 12">Belongs to the protein kinase superfamily. Ser/Thr protein kinase family.</text>
</comment>
<keyword evidence="10 12" id="KW-0472">Membrane</keyword>
<dbReference type="InterPro" id="IPR011009">
    <property type="entry name" value="Kinase-like_dom_sf"/>
</dbReference>
<dbReference type="Gene3D" id="1.25.40.10">
    <property type="entry name" value="Tetratricopeptide repeat domain"/>
    <property type="match status" value="1"/>
</dbReference>
<comment type="catalytic activity">
    <reaction evidence="12">
        <text>L-seryl-[protein] + ATP = O-phospho-L-seryl-[protein] + ADP + H(+)</text>
        <dbReference type="Rhea" id="RHEA:17989"/>
        <dbReference type="Rhea" id="RHEA-COMP:9863"/>
        <dbReference type="Rhea" id="RHEA-COMP:11604"/>
        <dbReference type="ChEBI" id="CHEBI:15378"/>
        <dbReference type="ChEBI" id="CHEBI:29999"/>
        <dbReference type="ChEBI" id="CHEBI:30616"/>
        <dbReference type="ChEBI" id="CHEBI:83421"/>
        <dbReference type="ChEBI" id="CHEBI:456216"/>
        <dbReference type="EC" id="2.7.11.1"/>
    </reaction>
</comment>
<evidence type="ECO:0000259" key="13">
    <source>
        <dbReference type="PROSITE" id="PS50011"/>
    </source>
</evidence>
<protein>
    <recommendedName>
        <fullName evidence="12">Serine/threonine-protein kinase BSK</fullName>
        <ecNumber evidence="12">2.7.11.1</ecNumber>
    </recommendedName>
    <alternativeName>
        <fullName evidence="12">Brassinosteroid-signaling kinase</fullName>
    </alternativeName>
</protein>
<keyword evidence="14" id="KW-1185">Reference proteome</keyword>
<evidence type="ECO:0000256" key="8">
    <source>
        <dbReference type="ARBA" id="ARBA00022777"/>
    </source>
</evidence>
<dbReference type="PANTHER" id="PTHR45863:SF12">
    <property type="entry name" value="SERINE_THREONINE-PROTEIN KINASE BSK"/>
    <property type="match status" value="1"/>
</dbReference>
<keyword evidence="6 12" id="KW-0519">Myristate</keyword>
<organism evidence="14 15">
    <name type="scientific">Camelina sativa</name>
    <name type="common">False flax</name>
    <name type="synonym">Myagrum sativum</name>
    <dbReference type="NCBI Taxonomy" id="90675"/>
    <lineage>
        <taxon>Eukaryota</taxon>
        <taxon>Viridiplantae</taxon>
        <taxon>Streptophyta</taxon>
        <taxon>Embryophyta</taxon>
        <taxon>Tracheophyta</taxon>
        <taxon>Spermatophyta</taxon>
        <taxon>Magnoliopsida</taxon>
        <taxon>eudicotyledons</taxon>
        <taxon>Gunneridae</taxon>
        <taxon>Pentapetalae</taxon>
        <taxon>rosids</taxon>
        <taxon>malvids</taxon>
        <taxon>Brassicales</taxon>
        <taxon>Brassicaceae</taxon>
        <taxon>Camelineae</taxon>
        <taxon>Camelina</taxon>
    </lineage>
</organism>
<evidence type="ECO:0000256" key="1">
    <source>
        <dbReference type="ARBA" id="ARBA00004193"/>
    </source>
</evidence>
<sequence>MGCICFKSWCRSSSSPSISSTVVDDLENIRDDDDDDGGHYPLIFREFSFEQLRIATDGFSTGNIVSEHNDSVPNIVYKGKLGDGRRIAVKRFQRLSWPDPFEFINEAQAVGRLRSDHLANLIGCCYDDNERLLVAEYMPNGTLAKHLFHWEKRPMKWEMRLKVALHTARALEYCNDKGIELYHDLNPYRVMFDKRGNPKLSCFGLMKNSHEGKFYSTNLAFAPPEYLRLGTLIPESVTFSFGTLLLDLMSGRHIPPNHALDLFRGKNYLVLMDSALDGQFSDEDRTELIHIASRCLKTEPEERPGIKFLKATLSRLQKRAKLWPINVKRPISPPSNNLPEKTKPTTESLKLTPIGNACLRADLSNIHELLEKLGYEEDNRVGNEFSFQMWTGEMQENMDYKKHGDVAFRAKDFDTAIEFYTEFMSGAPAVSPTVLARRCLCYLMTEMFSEALSDAMQAQVASPEWPIPLYLQAACLFKLEMKAEAKEALRHGSALETY</sequence>
<keyword evidence="7 12" id="KW-0547">Nucleotide-binding</keyword>
<dbReference type="Gene3D" id="3.30.200.20">
    <property type="entry name" value="Phosphorylase Kinase, domain 1"/>
    <property type="match status" value="1"/>
</dbReference>
<name>A0ABM0XT09_CAMSA</name>
<evidence type="ECO:0000256" key="3">
    <source>
        <dbReference type="ARBA" id="ARBA00022475"/>
    </source>
</evidence>
<reference evidence="15" key="2">
    <citation type="submission" date="2025-08" db="UniProtKB">
        <authorList>
            <consortium name="RefSeq"/>
        </authorList>
    </citation>
    <scope>IDENTIFICATION</scope>
    <source>
        <tissue evidence="15">Leaf</tissue>
    </source>
</reference>
<comment type="function">
    <text evidence="12">Serine/threonine kinase that acts as positive regulator of brassinosteroid (BR) signaling downstream of the receptor kinase BRI1.</text>
</comment>
<accession>A0ABM0XT09</accession>
<evidence type="ECO:0000256" key="2">
    <source>
        <dbReference type="ARBA" id="ARBA00008684"/>
    </source>
</evidence>
<comment type="subcellular location">
    <subcellularLocation>
        <location evidence="1 12">Cell membrane</location>
        <topology evidence="1 12">Lipid-anchor</topology>
    </subcellularLocation>
</comment>
<dbReference type="InterPro" id="IPR011990">
    <property type="entry name" value="TPR-like_helical_dom_sf"/>
</dbReference>
<dbReference type="RefSeq" id="XP_010490610.1">
    <property type="nucleotide sequence ID" value="XM_010492308.2"/>
</dbReference>
<evidence type="ECO:0000256" key="7">
    <source>
        <dbReference type="ARBA" id="ARBA00022741"/>
    </source>
</evidence>
<evidence type="ECO:0000256" key="10">
    <source>
        <dbReference type="ARBA" id="ARBA00023136"/>
    </source>
</evidence>
<evidence type="ECO:0000256" key="5">
    <source>
        <dbReference type="ARBA" id="ARBA00022679"/>
    </source>
</evidence>
<comment type="catalytic activity">
    <reaction evidence="12">
        <text>L-threonyl-[protein] + ATP = O-phospho-L-threonyl-[protein] + ADP + H(+)</text>
        <dbReference type="Rhea" id="RHEA:46608"/>
        <dbReference type="Rhea" id="RHEA-COMP:11060"/>
        <dbReference type="Rhea" id="RHEA-COMP:11605"/>
        <dbReference type="ChEBI" id="CHEBI:15378"/>
        <dbReference type="ChEBI" id="CHEBI:30013"/>
        <dbReference type="ChEBI" id="CHEBI:30616"/>
        <dbReference type="ChEBI" id="CHEBI:61977"/>
        <dbReference type="ChEBI" id="CHEBI:456216"/>
        <dbReference type="EC" id="2.7.11.1"/>
    </reaction>
</comment>
<dbReference type="GeneID" id="104768362"/>
<dbReference type="PANTHER" id="PTHR45863">
    <property type="entry name" value="SERINE/THREONINE-PROTEIN KINASE BSK5"/>
    <property type="match status" value="1"/>
</dbReference>
<dbReference type="Proteomes" id="UP000694864">
    <property type="component" value="Chromosome 20"/>
</dbReference>
<dbReference type="Pfam" id="PF00069">
    <property type="entry name" value="Pkinase"/>
    <property type="match status" value="1"/>
</dbReference>
<dbReference type="SUPFAM" id="SSF56112">
    <property type="entry name" value="Protein kinase-like (PK-like)"/>
    <property type="match status" value="1"/>
</dbReference>
<keyword evidence="5 12" id="KW-0808">Transferase</keyword>
<evidence type="ECO:0000256" key="12">
    <source>
        <dbReference type="RuleBase" id="RU369005"/>
    </source>
</evidence>
<dbReference type="InterPro" id="IPR058209">
    <property type="entry name" value="TPR_BSK1_C"/>
</dbReference>
<evidence type="ECO:0000256" key="4">
    <source>
        <dbReference type="ARBA" id="ARBA00022527"/>
    </source>
</evidence>
<evidence type="ECO:0000256" key="11">
    <source>
        <dbReference type="ARBA" id="ARBA00023288"/>
    </source>
</evidence>